<dbReference type="Proteomes" id="UP000198816">
    <property type="component" value="Unassembled WGS sequence"/>
</dbReference>
<dbReference type="STRING" id="1058.SAMN05421783_12072"/>
<evidence type="ECO:0008006" key="3">
    <source>
        <dbReference type="Google" id="ProtNLM"/>
    </source>
</evidence>
<dbReference type="RefSeq" id="WP_093035650.1">
    <property type="nucleotide sequence ID" value="NZ_FNNZ01000020.1"/>
</dbReference>
<dbReference type="OrthoDB" id="5768779at2"/>
<name>A0A1H3AMJ5_THIRO</name>
<keyword evidence="2" id="KW-1185">Reference proteome</keyword>
<proteinExistence type="predicted"/>
<gene>
    <name evidence="1" type="ORF">SAMN05421783_12072</name>
</gene>
<dbReference type="AlphaFoldDB" id="A0A1H3AMJ5"/>
<dbReference type="EMBL" id="FNNZ01000020">
    <property type="protein sequence ID" value="SDX30922.1"/>
    <property type="molecule type" value="Genomic_DNA"/>
</dbReference>
<organism evidence="1 2">
    <name type="scientific">Thiocapsa roseopersicina</name>
    <dbReference type="NCBI Taxonomy" id="1058"/>
    <lineage>
        <taxon>Bacteria</taxon>
        <taxon>Pseudomonadati</taxon>
        <taxon>Pseudomonadota</taxon>
        <taxon>Gammaproteobacteria</taxon>
        <taxon>Chromatiales</taxon>
        <taxon>Chromatiaceae</taxon>
        <taxon>Thiocapsa</taxon>
    </lineage>
</organism>
<sequence length="183" mass="19559">MSIRSVIRTIFIGGLLVALPMTSAWATHRSEAEQAIEEAKAAHAAAQTAGVASEETASMIKEAEAIMPDRQFTKARELSLKAMKQDTFAVEQAQGGTVDAGAAKQAEEAIAAAEAARKKASSVRGEWRDTGKLIKEAQDLANSGDFASAIALAEKARRQGEMGYEQAMREKGATFPSYVKKQQ</sequence>
<accession>A0A1H3AMJ5</accession>
<evidence type="ECO:0000313" key="2">
    <source>
        <dbReference type="Proteomes" id="UP000198816"/>
    </source>
</evidence>
<evidence type="ECO:0000313" key="1">
    <source>
        <dbReference type="EMBL" id="SDX30922.1"/>
    </source>
</evidence>
<protein>
    <recommendedName>
        <fullName evidence="3">SoxXA-binding protein SoxK</fullName>
    </recommendedName>
</protein>
<reference evidence="2" key="1">
    <citation type="submission" date="2016-10" db="EMBL/GenBank/DDBJ databases">
        <authorList>
            <person name="Varghese N."/>
            <person name="Submissions S."/>
        </authorList>
    </citation>
    <scope>NUCLEOTIDE SEQUENCE [LARGE SCALE GENOMIC DNA]</scope>
    <source>
        <strain evidence="2">DSM 217</strain>
    </source>
</reference>